<proteinExistence type="predicted"/>
<comment type="caution">
    <text evidence="3">The sequence shown here is derived from an EMBL/GenBank/DDBJ whole genome shotgun (WGS) entry which is preliminary data.</text>
</comment>
<dbReference type="RefSeq" id="WP_122965722.1">
    <property type="nucleotide sequence ID" value="NZ_BJMH01000004.1"/>
</dbReference>
<dbReference type="SUPFAM" id="SSF109604">
    <property type="entry name" value="HD-domain/PDEase-like"/>
    <property type="match status" value="1"/>
</dbReference>
<dbReference type="AlphaFoldDB" id="A0A4Y3PHQ1"/>
<dbReference type="SMART" id="SM00471">
    <property type="entry name" value="HDc"/>
    <property type="match status" value="1"/>
</dbReference>
<dbReference type="PROSITE" id="PS51831">
    <property type="entry name" value="HD"/>
    <property type="match status" value="1"/>
</dbReference>
<dbReference type="Gene3D" id="1.10.3210.10">
    <property type="entry name" value="Hypothetical protein af1432"/>
    <property type="match status" value="1"/>
</dbReference>
<dbReference type="InterPro" id="IPR037522">
    <property type="entry name" value="HD_GYP_dom"/>
</dbReference>
<dbReference type="STRING" id="54914.AV540_09565"/>
<reference evidence="3 4" key="1">
    <citation type="submission" date="2019-06" db="EMBL/GenBank/DDBJ databases">
        <title>Whole genome shotgun sequence of Brevibacillus parabrevis NBRC 12334.</title>
        <authorList>
            <person name="Hosoyama A."/>
            <person name="Uohara A."/>
            <person name="Ohji S."/>
            <person name="Ichikawa N."/>
        </authorList>
    </citation>
    <scope>NUCLEOTIDE SEQUENCE [LARGE SCALE GENOMIC DNA]</scope>
    <source>
        <strain evidence="3 4">NBRC 12334</strain>
    </source>
</reference>
<name>A0A4Y3PHQ1_BREPA</name>
<gene>
    <name evidence="3" type="ORF">BPA01_10460</name>
</gene>
<evidence type="ECO:0000259" key="2">
    <source>
        <dbReference type="PROSITE" id="PS51832"/>
    </source>
</evidence>
<evidence type="ECO:0000313" key="4">
    <source>
        <dbReference type="Proteomes" id="UP000316882"/>
    </source>
</evidence>
<organism evidence="3 4">
    <name type="scientific">Brevibacillus parabrevis</name>
    <dbReference type="NCBI Taxonomy" id="54914"/>
    <lineage>
        <taxon>Bacteria</taxon>
        <taxon>Bacillati</taxon>
        <taxon>Bacillota</taxon>
        <taxon>Bacilli</taxon>
        <taxon>Bacillales</taxon>
        <taxon>Paenibacillaceae</taxon>
        <taxon>Brevibacillus</taxon>
    </lineage>
</organism>
<dbReference type="PANTHER" id="PTHR43155">
    <property type="entry name" value="CYCLIC DI-GMP PHOSPHODIESTERASE PA4108-RELATED"/>
    <property type="match status" value="1"/>
</dbReference>
<dbReference type="InterPro" id="IPR003607">
    <property type="entry name" value="HD/PDEase_dom"/>
</dbReference>
<dbReference type="InterPro" id="IPR006674">
    <property type="entry name" value="HD_domain"/>
</dbReference>
<dbReference type="GeneID" id="87613904"/>
<accession>A0A4Y3PHQ1</accession>
<feature type="domain" description="HD" evidence="1">
    <location>
        <begin position="127"/>
        <end position="244"/>
    </location>
</feature>
<protein>
    <submittedName>
        <fullName evidence="3">C-di-GMP phosphodiesterase</fullName>
    </submittedName>
</protein>
<dbReference type="EMBL" id="BJMH01000004">
    <property type="protein sequence ID" value="GEB31466.1"/>
    <property type="molecule type" value="Genomic_DNA"/>
</dbReference>
<dbReference type="PANTHER" id="PTHR43155:SF2">
    <property type="entry name" value="CYCLIC DI-GMP PHOSPHODIESTERASE PA4108"/>
    <property type="match status" value="1"/>
</dbReference>
<dbReference type="Pfam" id="PF13487">
    <property type="entry name" value="HD_5"/>
    <property type="match status" value="1"/>
</dbReference>
<keyword evidence="4" id="KW-1185">Reference proteome</keyword>
<dbReference type="CDD" id="cd00077">
    <property type="entry name" value="HDc"/>
    <property type="match status" value="1"/>
</dbReference>
<dbReference type="Proteomes" id="UP000316882">
    <property type="component" value="Unassembled WGS sequence"/>
</dbReference>
<dbReference type="PROSITE" id="PS51832">
    <property type="entry name" value="HD_GYP"/>
    <property type="match status" value="1"/>
</dbReference>
<evidence type="ECO:0000313" key="3">
    <source>
        <dbReference type="EMBL" id="GEB31466.1"/>
    </source>
</evidence>
<feature type="domain" description="HD-GYP" evidence="2">
    <location>
        <begin position="105"/>
        <end position="296"/>
    </location>
</feature>
<sequence length="353" mass="39440">MKYVSVDQVEPGDVLARSIYTSEGLTLLQTGVQLTVGMINKLRRFGVTMLSIKDPFFDEIKEQEVVTETTRKDAIRNLSGAIACVQSGKQFDVRGIQKSVGNIVEETLRNRKVLLNLGEIRTTDNALYIHSLNVCMMATVMGVGLGYNTTQLKELAIGALLHDIGKLSVDKEAPAYKKNNKTNHHTWLGFDILRKKHEMSIVSAHVPLQHHEWVDGTGVPRGLSGDEIHDFAKIVSICNYYDNLISPFSEEEETMAAYEACEQVMGLAEKRFDHKMVVHFLRSIAMYPTGTSLKLSTGEVGVVIDQNRGLPARPVVRVIRREQQANRRMAEDHEICDIDLGAEPTIFITGVME</sequence>
<evidence type="ECO:0000259" key="1">
    <source>
        <dbReference type="PROSITE" id="PS51831"/>
    </source>
</evidence>